<dbReference type="InterPro" id="IPR029033">
    <property type="entry name" value="His_PPase_superfam"/>
</dbReference>
<dbReference type="GO" id="GO:0052723">
    <property type="term" value="F:inositol hexakisphosphate 1-kinase activity"/>
    <property type="evidence" value="ECO:0007669"/>
    <property type="project" value="EnsemblFungi"/>
</dbReference>
<evidence type="ECO:0000256" key="13">
    <source>
        <dbReference type="ARBA" id="ARBA00071668"/>
    </source>
</evidence>
<evidence type="ECO:0000256" key="12">
    <source>
        <dbReference type="ARBA" id="ARBA00034629"/>
    </source>
</evidence>
<comment type="caution">
    <text evidence="16">The sequence shown here is derived from an EMBL/GenBank/DDBJ whole genome shotgun (WGS) entry which is preliminary data.</text>
</comment>
<dbReference type="Gene3D" id="3.40.50.11950">
    <property type="match status" value="1"/>
</dbReference>
<sequence>MADLKIALICCWWVTEIKYISFRALVAMTKLIVGVCAMDIKARSKPMRHILDKLLSYGEFEVILFGDHVILEESVDHWPLCDILLAFFSRGFPLEKAVEYWRLRRPFCVNDLLLQYVLLDRRLVGQLLDASDVPTPNRLVVNRDGGPTLPSELVELISRDFNIDLSSSALFPQHNVRMLDADTLQVGRRILRKPFVEKPVDAEDHNIYIYYPRSMGGGCRKLFRKVANKSSEFCPDVVDIRMDGSYVYEGFMPAENAEDVKVYTVGLHYAHAETRKNAEGKEIRTVAEMTCEEQEIARRVCMSFGQTICGFDIVRSGGRSLVVDVNGWSFVKGNENYVEKCAAILRDTFLCASVSKRHSLGWKYEPFPSATEGQWRLKCFVSIFRHGDRTPKQKIKMTVRHAAFFELLPADYGGEDVIIREKALLVKAFNISDRVLKETSREEEDYVRLQQLVEVLGKKMRVLGTKLQLRKIRTNDPQPSMLLIIKWGGDFTHAGRHHSKDLGENMRKDLTILNRALLDDVRIFCSAERRVMATAEVFAKAFLSTAEVAPSYVTVLKEALDDSFVSKDDIEAVKKRIGQRLLDDSKKDISDDPTVHLGRLKECLQMHRTIMKRKLETADLENIRWCCSDSLTLFRERWEKHFGDVLDSSAEWFDPSKISDLYDSLKFDALHHRDVLEMLFTDDDPISVTALHDLYLMAHKLFDFVAPREYGSSAEERLRIGRQISGLILHRVHSDISAAILSATPSTRLYFTKESHMTALLNILRSCGLALHPTESLELDYLSHICFEFYERDRGGTPRYSLRIGLSQGAHSTRLLDLQVDARHALSVSSRAWLTDYLEGREALEVIWGTVEGSEEDYRDMRGVRKSSEPMI</sequence>
<dbReference type="OrthoDB" id="18042at2759"/>
<keyword evidence="4 14" id="KW-0963">Cytoplasm</keyword>
<dbReference type="Gene3D" id="3.40.50.1240">
    <property type="entry name" value="Phosphoglycerate mutase-like"/>
    <property type="match status" value="1"/>
</dbReference>
<dbReference type="GO" id="GO:0000830">
    <property type="term" value="F:inositol hexakisphosphate 4-kinase activity"/>
    <property type="evidence" value="ECO:0007669"/>
    <property type="project" value="EnsemblFungi"/>
</dbReference>
<keyword evidence="17" id="KW-1185">Reference proteome</keyword>
<dbReference type="GO" id="GO:0005829">
    <property type="term" value="C:cytosol"/>
    <property type="evidence" value="ECO:0007669"/>
    <property type="project" value="TreeGrafter"/>
</dbReference>
<dbReference type="AlphaFoldDB" id="A0A2H9TPN8"/>
<dbReference type="GO" id="GO:0052846">
    <property type="term" value="F:inositol-1,5-bisdiphosphate-2,3,4,6-tetrakisphosphate 1-diphosphatase activity"/>
    <property type="evidence" value="ECO:0007669"/>
    <property type="project" value="EnsemblFungi"/>
</dbReference>
<evidence type="ECO:0000256" key="7">
    <source>
        <dbReference type="ARBA" id="ARBA00022741"/>
    </source>
</evidence>
<dbReference type="GO" id="GO:0052843">
    <property type="term" value="F:inositol-1-diphosphate-2,3,4,5,6-pentakisphosphate diphosphatase activity"/>
    <property type="evidence" value="ECO:0007669"/>
    <property type="project" value="EnsemblFungi"/>
</dbReference>
<dbReference type="GO" id="GO:0032958">
    <property type="term" value="P:inositol phosphate biosynthetic process"/>
    <property type="evidence" value="ECO:0007669"/>
    <property type="project" value="EnsemblFungi"/>
</dbReference>
<name>A0A2H9TPN8_9FUNG</name>
<evidence type="ECO:0000256" key="11">
    <source>
        <dbReference type="ARBA" id="ARBA00033696"/>
    </source>
</evidence>
<comment type="similarity">
    <text evidence="2 14">Belongs to the histidine acid phosphatase family. VIP1 subfamily.</text>
</comment>
<keyword evidence="10" id="KW-0206">Cytoskeleton</keyword>
<dbReference type="GO" id="GO:0052724">
    <property type="term" value="F:inositol hexakisphosphate 3-kinase activity"/>
    <property type="evidence" value="ECO:0007669"/>
    <property type="project" value="EnsemblFungi"/>
</dbReference>
<keyword evidence="7 14" id="KW-0547">Nucleotide-binding</keyword>
<dbReference type="GO" id="GO:0030643">
    <property type="term" value="P:intracellular phosphate ion homeostasis"/>
    <property type="evidence" value="ECO:0007669"/>
    <property type="project" value="EnsemblFungi"/>
</dbReference>
<dbReference type="GO" id="GO:0005856">
    <property type="term" value="C:cytoskeleton"/>
    <property type="evidence" value="ECO:0007669"/>
    <property type="project" value="UniProtKB-SubCell"/>
</dbReference>
<dbReference type="GO" id="GO:0033857">
    <property type="term" value="F:5-diphosphoinositol pentakisphosphate 1-kinase activity"/>
    <property type="evidence" value="ECO:0007669"/>
    <property type="project" value="EnsemblFungi"/>
</dbReference>
<comment type="subcellular location">
    <subcellularLocation>
        <location evidence="1 14">Cytoplasm</location>
        <location evidence="1 14">Cytoskeleton</location>
    </subcellularLocation>
</comment>
<dbReference type="Pfam" id="PF00328">
    <property type="entry name" value="His_Phos_2"/>
    <property type="match status" value="1"/>
</dbReference>
<proteinExistence type="inferred from homology"/>
<comment type="catalytic activity">
    <reaction evidence="12">
        <text>1D-myo-inositol hexakisphosphate + ATP = 1-diphospho-1D-myo-inositol 2,3,4,5,6-pentakisphosphate + ADP</text>
        <dbReference type="Rhea" id="RHEA:37459"/>
        <dbReference type="ChEBI" id="CHEBI:30616"/>
        <dbReference type="ChEBI" id="CHEBI:58130"/>
        <dbReference type="ChEBI" id="CHEBI:74946"/>
        <dbReference type="ChEBI" id="CHEBI:456216"/>
        <dbReference type="EC" id="2.7.4.24"/>
    </reaction>
    <physiologicalReaction direction="left-to-right" evidence="12">
        <dbReference type="Rhea" id="RHEA:37460"/>
    </physiologicalReaction>
</comment>
<evidence type="ECO:0000256" key="14">
    <source>
        <dbReference type="RuleBase" id="RU365032"/>
    </source>
</evidence>
<keyword evidence="9 14" id="KW-0067">ATP-binding</keyword>
<dbReference type="GO" id="GO:0051537">
    <property type="term" value="F:2 iron, 2 sulfur cluster binding"/>
    <property type="evidence" value="ECO:0007669"/>
    <property type="project" value="EnsemblFungi"/>
</dbReference>
<dbReference type="Gene3D" id="3.30.470.20">
    <property type="entry name" value="ATP-grasp fold, B domain"/>
    <property type="match status" value="1"/>
</dbReference>
<evidence type="ECO:0000256" key="9">
    <source>
        <dbReference type="ARBA" id="ARBA00022840"/>
    </source>
</evidence>
<dbReference type="FunFam" id="3.40.50.11950:FF:000002">
    <property type="entry name" value="Inositol hexakisphosphate and diphosphoinositol-pentakisphosphate kinase"/>
    <property type="match status" value="1"/>
</dbReference>
<dbReference type="GO" id="GO:0051516">
    <property type="term" value="P:regulation of bipolar cell growth"/>
    <property type="evidence" value="ECO:0007669"/>
    <property type="project" value="EnsemblFungi"/>
</dbReference>
<evidence type="ECO:0000256" key="6">
    <source>
        <dbReference type="ARBA" id="ARBA00022679"/>
    </source>
</evidence>
<dbReference type="GO" id="GO:0052845">
    <property type="term" value="F:inositol-5-diphosphate-1,2,3,4,6-pentakisphosphate diphosphatase activity"/>
    <property type="evidence" value="ECO:0007669"/>
    <property type="project" value="EnsemblFungi"/>
</dbReference>
<evidence type="ECO:0000256" key="4">
    <source>
        <dbReference type="ARBA" id="ARBA00022490"/>
    </source>
</evidence>
<keyword evidence="6 14" id="KW-0808">Transferase</keyword>
<comment type="catalytic activity">
    <reaction evidence="11">
        <text>5-diphospho-1D-myo-inositol 1,2,3,4,6-pentakisphosphate + ATP + H(+) = 1,5-bis(diphospho)-1D-myo-inositol 2,3,4,6-tetrakisphosphate + ADP</text>
        <dbReference type="Rhea" id="RHEA:10276"/>
        <dbReference type="ChEBI" id="CHEBI:15378"/>
        <dbReference type="ChEBI" id="CHEBI:30616"/>
        <dbReference type="ChEBI" id="CHEBI:58628"/>
        <dbReference type="ChEBI" id="CHEBI:77983"/>
        <dbReference type="ChEBI" id="CHEBI:456216"/>
        <dbReference type="EC" id="2.7.4.24"/>
    </reaction>
    <physiologicalReaction direction="left-to-right" evidence="11">
        <dbReference type="Rhea" id="RHEA:10277"/>
    </physiologicalReaction>
</comment>
<dbReference type="EC" id="2.7.4.24" evidence="3 14"/>
<keyword evidence="5" id="KW-0597">Phosphoprotein</keyword>
<dbReference type="PANTHER" id="PTHR12750">
    <property type="entry name" value="DIPHOSPHOINOSITOL PENTAKISPHOSPHATE KINASE"/>
    <property type="match status" value="1"/>
</dbReference>
<protein>
    <recommendedName>
        <fullName evidence="13 14">Inositol hexakisphosphate and diphosphoinositol-pentakisphosphate kinase</fullName>
        <ecNumber evidence="3 14">2.7.4.24</ecNumber>
    </recommendedName>
</protein>
<evidence type="ECO:0000313" key="16">
    <source>
        <dbReference type="EMBL" id="PJF19721.1"/>
    </source>
</evidence>
<dbReference type="InterPro" id="IPR037446">
    <property type="entry name" value="His_Pase_VIP1"/>
</dbReference>
<organism evidence="16 17">
    <name type="scientific">Paramicrosporidium saccamoebae</name>
    <dbReference type="NCBI Taxonomy" id="1246581"/>
    <lineage>
        <taxon>Eukaryota</taxon>
        <taxon>Fungi</taxon>
        <taxon>Fungi incertae sedis</taxon>
        <taxon>Cryptomycota</taxon>
        <taxon>Cryptomycota incertae sedis</taxon>
        <taxon>Paramicrosporidium</taxon>
    </lineage>
</organism>
<dbReference type="GO" id="GO:0000831">
    <property type="term" value="F:inositol hexakisphosphate 6-kinase activity"/>
    <property type="evidence" value="ECO:0007669"/>
    <property type="project" value="EnsemblFungi"/>
</dbReference>
<dbReference type="InterPro" id="IPR040557">
    <property type="entry name" value="VIP1_N"/>
</dbReference>
<dbReference type="InterPro" id="IPR000560">
    <property type="entry name" value="His_Pase_clade-2"/>
</dbReference>
<accession>A0A2H9TPN8</accession>
<dbReference type="GO" id="GO:0110162">
    <property type="term" value="P:regulation of mitotic spindle elongation (spindle phase three)"/>
    <property type="evidence" value="ECO:0007669"/>
    <property type="project" value="EnsemblFungi"/>
</dbReference>
<feature type="domain" description="VIP1 N-terminal" evidence="15">
    <location>
        <begin position="32"/>
        <end position="120"/>
    </location>
</feature>
<evidence type="ECO:0000256" key="1">
    <source>
        <dbReference type="ARBA" id="ARBA00004245"/>
    </source>
</evidence>
<gene>
    <name evidence="16" type="ORF">PSACC_00464</name>
</gene>
<dbReference type="GO" id="GO:0005524">
    <property type="term" value="F:ATP binding"/>
    <property type="evidence" value="ECO:0007669"/>
    <property type="project" value="UniProtKB-KW"/>
</dbReference>
<dbReference type="Pfam" id="PF18086">
    <property type="entry name" value="PPIP5K2_N"/>
    <property type="match status" value="1"/>
</dbReference>
<evidence type="ECO:0000256" key="8">
    <source>
        <dbReference type="ARBA" id="ARBA00022777"/>
    </source>
</evidence>
<evidence type="ECO:0000256" key="3">
    <source>
        <dbReference type="ARBA" id="ARBA00012893"/>
    </source>
</evidence>
<dbReference type="STRING" id="1246581.A0A2H9TPN8"/>
<reference evidence="16 17" key="1">
    <citation type="submission" date="2016-10" db="EMBL/GenBank/DDBJ databases">
        <title>The genome of Paramicrosporidium saccamoebae is the missing link in understanding Cryptomycota and Microsporidia evolution.</title>
        <authorList>
            <person name="Quandt C.A."/>
            <person name="Beaudet D."/>
            <person name="Corsaro D."/>
            <person name="Michel R."/>
            <person name="Corradi N."/>
            <person name="James T."/>
        </authorList>
    </citation>
    <scope>NUCLEOTIDE SEQUENCE [LARGE SCALE GENOMIC DNA]</scope>
    <source>
        <strain evidence="16 17">KSL3</strain>
    </source>
</reference>
<dbReference type="EMBL" id="MTSL01000045">
    <property type="protein sequence ID" value="PJF19721.1"/>
    <property type="molecule type" value="Genomic_DNA"/>
</dbReference>
<evidence type="ECO:0000313" key="17">
    <source>
        <dbReference type="Proteomes" id="UP000240830"/>
    </source>
</evidence>
<dbReference type="GO" id="GO:0016887">
    <property type="term" value="F:ATP hydrolysis activity"/>
    <property type="evidence" value="ECO:0007669"/>
    <property type="project" value="EnsemblFungi"/>
</dbReference>
<dbReference type="GO" id="GO:0006020">
    <property type="term" value="P:inositol metabolic process"/>
    <property type="evidence" value="ECO:0007669"/>
    <property type="project" value="TreeGrafter"/>
</dbReference>
<evidence type="ECO:0000259" key="15">
    <source>
        <dbReference type="Pfam" id="PF18086"/>
    </source>
</evidence>
<keyword evidence="8 14" id="KW-0418">Kinase</keyword>
<evidence type="ECO:0000256" key="5">
    <source>
        <dbReference type="ARBA" id="ARBA00022553"/>
    </source>
</evidence>
<dbReference type="Proteomes" id="UP000240830">
    <property type="component" value="Unassembled WGS sequence"/>
</dbReference>
<dbReference type="FunFam" id="3.30.470.20:FF:000036">
    <property type="entry name" value="Inositol hexakisphosphate and diphosphoinositol-pentakisphosphate kinase"/>
    <property type="match status" value="1"/>
</dbReference>
<dbReference type="GO" id="GO:0071545">
    <property type="term" value="P:inositol phosphate catabolic process"/>
    <property type="evidence" value="ECO:0007669"/>
    <property type="project" value="EnsemblFungi"/>
</dbReference>
<comment type="function">
    <text evidence="14">Bifunctional inositol kinase that acts in concert with the IP6K kinases to synthesize the diphosphate group-containing inositol pyrophosphates diphosphoinositol pentakisphosphate, PP-InsP5, and bis-diphosphoinositol tetrakisphosphate, (PP)2-InsP4. PP-InsP5 and (PP)2-InsP4, also respectively called InsP7 and InsP8, may regulate a variety of cellular processes, including apoptosis, vesicle trafficking, cytoskeletal dynamics, and exocytosis. Phosphorylates inositol hexakisphosphate (InsP6).</text>
</comment>
<evidence type="ECO:0000256" key="10">
    <source>
        <dbReference type="ARBA" id="ARBA00023212"/>
    </source>
</evidence>
<dbReference type="SUPFAM" id="SSF53254">
    <property type="entry name" value="Phosphoglycerate mutase-like"/>
    <property type="match status" value="1"/>
</dbReference>
<evidence type="ECO:0000256" key="2">
    <source>
        <dbReference type="ARBA" id="ARBA00005609"/>
    </source>
</evidence>
<dbReference type="PANTHER" id="PTHR12750:SF9">
    <property type="entry name" value="INOSITOL HEXAKISPHOSPHATE AND DIPHOSPHOINOSITOL-PENTAKISPHOSPHATE KINASE"/>
    <property type="match status" value="1"/>
</dbReference>